<accession>A0A0B7B921</accession>
<protein>
    <recommendedName>
        <fullName evidence="3">Reverse transcriptase domain-containing protein</fullName>
    </recommendedName>
</protein>
<dbReference type="EMBL" id="HACG01042964">
    <property type="protein sequence ID" value="CEK89829.1"/>
    <property type="molecule type" value="Transcribed_RNA"/>
</dbReference>
<feature type="non-terminal residue" evidence="2">
    <location>
        <position position="89"/>
    </location>
</feature>
<evidence type="ECO:0008006" key="3">
    <source>
        <dbReference type="Google" id="ProtNLM"/>
    </source>
</evidence>
<sequence length="89" mass="10504">CVTYIVQEDGFQEKKQTLTVLVDMEKAFDTVWKEGLKLKLLTLDTKGRMYKWLDREQNSKGSKSRVHKHEVYTRARNSPKEKCSHQPSF</sequence>
<dbReference type="AlphaFoldDB" id="A0A0B7B921"/>
<feature type="region of interest" description="Disordered" evidence="1">
    <location>
        <begin position="57"/>
        <end position="89"/>
    </location>
</feature>
<organism evidence="2">
    <name type="scientific">Arion vulgaris</name>
    <dbReference type="NCBI Taxonomy" id="1028688"/>
    <lineage>
        <taxon>Eukaryota</taxon>
        <taxon>Metazoa</taxon>
        <taxon>Spiralia</taxon>
        <taxon>Lophotrochozoa</taxon>
        <taxon>Mollusca</taxon>
        <taxon>Gastropoda</taxon>
        <taxon>Heterobranchia</taxon>
        <taxon>Euthyneura</taxon>
        <taxon>Panpulmonata</taxon>
        <taxon>Eupulmonata</taxon>
        <taxon>Stylommatophora</taxon>
        <taxon>Helicina</taxon>
        <taxon>Arionoidea</taxon>
        <taxon>Arionidae</taxon>
        <taxon>Arion</taxon>
    </lineage>
</organism>
<evidence type="ECO:0000313" key="2">
    <source>
        <dbReference type="EMBL" id="CEK89829.1"/>
    </source>
</evidence>
<reference evidence="2" key="1">
    <citation type="submission" date="2014-12" db="EMBL/GenBank/DDBJ databases">
        <title>Insight into the proteome of Arion vulgaris.</title>
        <authorList>
            <person name="Aradska J."/>
            <person name="Bulat T."/>
            <person name="Smidak R."/>
            <person name="Sarate P."/>
            <person name="Gangsoo J."/>
            <person name="Sialana F."/>
            <person name="Bilban M."/>
            <person name="Lubec G."/>
        </authorList>
    </citation>
    <scope>NUCLEOTIDE SEQUENCE</scope>
    <source>
        <tissue evidence="2">Skin</tissue>
    </source>
</reference>
<name>A0A0B7B921_9EUPU</name>
<proteinExistence type="predicted"/>
<evidence type="ECO:0000256" key="1">
    <source>
        <dbReference type="SAM" id="MobiDB-lite"/>
    </source>
</evidence>
<feature type="compositionally biased region" description="Basic and acidic residues" evidence="1">
    <location>
        <begin position="69"/>
        <end position="89"/>
    </location>
</feature>
<gene>
    <name evidence="2" type="primary">ORF173234</name>
</gene>
<feature type="non-terminal residue" evidence="2">
    <location>
        <position position="1"/>
    </location>
</feature>